<evidence type="ECO:0000256" key="1">
    <source>
        <dbReference type="ARBA" id="ARBA00006484"/>
    </source>
</evidence>
<proteinExistence type="inferred from homology"/>
<dbReference type="PANTHER" id="PTHR24320">
    <property type="entry name" value="RETINOL DEHYDROGENASE"/>
    <property type="match status" value="1"/>
</dbReference>
<dbReference type="Gene3D" id="3.40.50.720">
    <property type="entry name" value="NAD(P)-binding Rossmann-like Domain"/>
    <property type="match status" value="1"/>
</dbReference>
<dbReference type="Proteomes" id="UP000239757">
    <property type="component" value="Unassembled WGS sequence"/>
</dbReference>
<evidence type="ECO:0000313" key="4">
    <source>
        <dbReference type="EMBL" id="PPR89850.1"/>
    </source>
</evidence>
<keyword evidence="2" id="KW-0560">Oxidoreductase</keyword>
<comment type="similarity">
    <text evidence="1">Belongs to the short-chain dehydrogenases/reductases (SDR) family.</text>
</comment>
<dbReference type="OrthoDB" id="191139at2759"/>
<organism evidence="4 5">
    <name type="scientific">Gossypium barbadense</name>
    <name type="common">Sea Island cotton</name>
    <name type="synonym">Hibiscus barbadensis</name>
    <dbReference type="NCBI Taxonomy" id="3634"/>
    <lineage>
        <taxon>Eukaryota</taxon>
        <taxon>Viridiplantae</taxon>
        <taxon>Streptophyta</taxon>
        <taxon>Embryophyta</taxon>
        <taxon>Tracheophyta</taxon>
        <taxon>Spermatophyta</taxon>
        <taxon>Magnoliopsida</taxon>
        <taxon>eudicotyledons</taxon>
        <taxon>Gunneridae</taxon>
        <taxon>Pentapetalae</taxon>
        <taxon>rosids</taxon>
        <taxon>malvids</taxon>
        <taxon>Malvales</taxon>
        <taxon>Malvaceae</taxon>
        <taxon>Malvoideae</taxon>
        <taxon>Gossypium</taxon>
    </lineage>
</organism>
<dbReference type="SUPFAM" id="SSF51735">
    <property type="entry name" value="NAD(P)-binding Rossmann-fold domains"/>
    <property type="match status" value="1"/>
</dbReference>
<protein>
    <submittedName>
        <fullName evidence="4">Uncharacterized protein</fullName>
    </submittedName>
</protein>
<accession>A0A2P5WFH2</accession>
<feature type="compositionally biased region" description="Basic residues" evidence="3">
    <location>
        <begin position="107"/>
        <end position="117"/>
    </location>
</feature>
<evidence type="ECO:0000256" key="2">
    <source>
        <dbReference type="ARBA" id="ARBA00023002"/>
    </source>
</evidence>
<dbReference type="EMBL" id="KZ667800">
    <property type="protein sequence ID" value="PPR89850.1"/>
    <property type="molecule type" value="Genomic_DNA"/>
</dbReference>
<feature type="region of interest" description="Disordered" evidence="3">
    <location>
        <begin position="97"/>
        <end position="137"/>
    </location>
</feature>
<reference evidence="4 5" key="1">
    <citation type="submission" date="2015-01" db="EMBL/GenBank/DDBJ databases">
        <title>Genome of allotetraploid Gossypium barbadense reveals genomic plasticity and fiber elongation in cotton evolution.</title>
        <authorList>
            <person name="Chen X."/>
            <person name="Liu X."/>
            <person name="Zhao B."/>
            <person name="Zheng H."/>
            <person name="Hu Y."/>
            <person name="Lu G."/>
            <person name="Yang C."/>
            <person name="Chen J."/>
            <person name="Shan C."/>
            <person name="Zhang L."/>
            <person name="Zhou Y."/>
            <person name="Wang L."/>
            <person name="Guo W."/>
            <person name="Bai Y."/>
            <person name="Ruan J."/>
            <person name="Shangguan X."/>
            <person name="Mao Y."/>
            <person name="Jiang J."/>
            <person name="Zhu Y."/>
            <person name="Lei J."/>
            <person name="Kang H."/>
            <person name="Chen S."/>
            <person name="He X."/>
            <person name="Wang R."/>
            <person name="Wang Y."/>
            <person name="Chen J."/>
            <person name="Wang L."/>
            <person name="Yu S."/>
            <person name="Wang B."/>
            <person name="Wei J."/>
            <person name="Song S."/>
            <person name="Lu X."/>
            <person name="Gao Z."/>
            <person name="Gu W."/>
            <person name="Deng X."/>
            <person name="Ma D."/>
            <person name="Wang S."/>
            <person name="Liang W."/>
            <person name="Fang L."/>
            <person name="Cai C."/>
            <person name="Zhu X."/>
            <person name="Zhou B."/>
            <person name="Zhang Y."/>
            <person name="Chen Z."/>
            <person name="Xu S."/>
            <person name="Zhu R."/>
            <person name="Wang S."/>
            <person name="Zhang T."/>
            <person name="Zhao G."/>
        </authorList>
    </citation>
    <scope>NUCLEOTIDE SEQUENCE [LARGE SCALE GENOMIC DNA]</scope>
    <source>
        <strain evidence="5">cv. Xinhai21</strain>
        <tissue evidence="4">Leaf</tissue>
    </source>
</reference>
<evidence type="ECO:0000313" key="5">
    <source>
        <dbReference type="Proteomes" id="UP000239757"/>
    </source>
</evidence>
<sequence>MVETAEETGIQGRIINLSSVIHSWVKRDCFSFTQMLNPNNYNATRAYAQSELANILHAKEVARQLKARNAKVTINAVHPGIGLIENLTILTLFNDRNVNGKDGRNSRGNRHPRKNHKPVFSNSQLGQKGLFQLHPNA</sequence>
<dbReference type="InterPro" id="IPR036291">
    <property type="entry name" value="NAD(P)-bd_dom_sf"/>
</dbReference>
<evidence type="ECO:0000256" key="3">
    <source>
        <dbReference type="SAM" id="MobiDB-lite"/>
    </source>
</evidence>
<dbReference type="AlphaFoldDB" id="A0A2P5WFH2"/>
<name>A0A2P5WFH2_GOSBA</name>
<dbReference type="GO" id="GO:0016491">
    <property type="term" value="F:oxidoreductase activity"/>
    <property type="evidence" value="ECO:0007669"/>
    <property type="project" value="UniProtKB-KW"/>
</dbReference>
<gene>
    <name evidence="4" type="ORF">GOBAR_AA30826</name>
</gene>
<dbReference type="PANTHER" id="PTHR24320:SF198">
    <property type="entry name" value="NAD(P)-BINDING ROSSMANN-FOLD SUPERFAMILY PROTEIN"/>
    <property type="match status" value="1"/>
</dbReference>